<dbReference type="InterPro" id="IPR035940">
    <property type="entry name" value="CAP_sf"/>
</dbReference>
<dbReference type="PRINTS" id="PR00837">
    <property type="entry name" value="V5TPXLIKE"/>
</dbReference>
<feature type="chain" id="PRO_5010405432" description="SCP domain-containing protein" evidence="1">
    <location>
        <begin position="20"/>
        <end position="253"/>
    </location>
</feature>
<evidence type="ECO:0000313" key="5">
    <source>
        <dbReference type="Proteomes" id="UP000030764"/>
    </source>
</evidence>
<dbReference type="Gene3D" id="3.40.33.10">
    <property type="entry name" value="CAP"/>
    <property type="match status" value="1"/>
</dbReference>
<dbReference type="SUPFAM" id="SSF55797">
    <property type="entry name" value="PR-1-like"/>
    <property type="match status" value="1"/>
</dbReference>
<dbReference type="Proteomes" id="UP000030764">
    <property type="component" value="Unassembled WGS sequence"/>
</dbReference>
<feature type="non-terminal residue" evidence="4">
    <location>
        <position position="253"/>
    </location>
</feature>
<evidence type="ECO:0000313" key="4">
    <source>
        <dbReference type="EMBL" id="KFD71945.1"/>
    </source>
</evidence>
<dbReference type="PANTHER" id="PTHR10334">
    <property type="entry name" value="CYSTEINE-RICH SECRETORY PROTEIN-RELATED"/>
    <property type="match status" value="1"/>
</dbReference>
<evidence type="ECO:0000256" key="1">
    <source>
        <dbReference type="SAM" id="SignalP"/>
    </source>
</evidence>
<dbReference type="CDD" id="cd05380">
    <property type="entry name" value="CAP_euk"/>
    <property type="match status" value="1"/>
</dbReference>
<sequence length="253" mass="29046">MHPYLLLLSLSQIYASSWCGYEGKMVQEVPHTYTSIFTAQNRDDTSNRSRRSLNTRFRTAYWKQPLPLGISAINILVNEHNMYRRLMRASNMKMLQWNSELAWKAQIHADRCLFQHSHDRHSSGENIWAAPFADLKAAVKLWFTEIFDRKCGCTNYFKPCCGHYTQVVWAETELVGCGMSRCSQILYAPGHRFILVCHYWPSGNWVQFAEGTLVALPAFRRSMHGPCSECAANFTCLNGLCKKITSNLTGQFV</sequence>
<reference evidence="4 5" key="1">
    <citation type="journal article" date="2014" name="Nat. Genet.">
        <title>Genome and transcriptome of the porcine whipworm Trichuris suis.</title>
        <authorList>
            <person name="Jex A.R."/>
            <person name="Nejsum P."/>
            <person name="Schwarz E.M."/>
            <person name="Hu L."/>
            <person name="Young N.D."/>
            <person name="Hall R.S."/>
            <person name="Korhonen P.K."/>
            <person name="Liao S."/>
            <person name="Thamsborg S."/>
            <person name="Xia J."/>
            <person name="Xu P."/>
            <person name="Wang S."/>
            <person name="Scheerlinck J.P."/>
            <person name="Hofmann A."/>
            <person name="Sternberg P.W."/>
            <person name="Wang J."/>
            <person name="Gasser R.B."/>
        </authorList>
    </citation>
    <scope>NUCLEOTIDE SEQUENCE [LARGE SCALE GENOMIC DNA]</scope>
    <source>
        <strain evidence="4">DCEP-RM93F</strain>
        <strain evidence="3">DCEP-RM93M</strain>
    </source>
</reference>
<organism evidence="4">
    <name type="scientific">Trichuris suis</name>
    <name type="common">pig whipworm</name>
    <dbReference type="NCBI Taxonomy" id="68888"/>
    <lineage>
        <taxon>Eukaryota</taxon>
        <taxon>Metazoa</taxon>
        <taxon>Ecdysozoa</taxon>
        <taxon>Nematoda</taxon>
        <taxon>Enoplea</taxon>
        <taxon>Dorylaimia</taxon>
        <taxon>Trichinellida</taxon>
        <taxon>Trichuridae</taxon>
        <taxon>Trichuris</taxon>
    </lineage>
</organism>
<proteinExistence type="predicted"/>
<dbReference type="InterPro" id="IPR014044">
    <property type="entry name" value="CAP_dom"/>
</dbReference>
<feature type="domain" description="SCP" evidence="2">
    <location>
        <begin position="71"/>
        <end position="207"/>
    </location>
</feature>
<dbReference type="Proteomes" id="UP000030758">
    <property type="component" value="Unassembled WGS sequence"/>
</dbReference>
<dbReference type="Pfam" id="PF00188">
    <property type="entry name" value="CAP"/>
    <property type="match status" value="1"/>
</dbReference>
<keyword evidence="5" id="KW-1185">Reference proteome</keyword>
<evidence type="ECO:0000259" key="2">
    <source>
        <dbReference type="SMART" id="SM00198"/>
    </source>
</evidence>
<dbReference type="PROSITE" id="PS01009">
    <property type="entry name" value="CRISP_1"/>
    <property type="match status" value="1"/>
</dbReference>
<dbReference type="PROSITE" id="PS01010">
    <property type="entry name" value="CRISP_2"/>
    <property type="match status" value="1"/>
</dbReference>
<dbReference type="AlphaFoldDB" id="A0A085NR49"/>
<dbReference type="GO" id="GO:0005576">
    <property type="term" value="C:extracellular region"/>
    <property type="evidence" value="ECO:0007669"/>
    <property type="project" value="InterPro"/>
</dbReference>
<accession>A0A085NR49</accession>
<protein>
    <recommendedName>
        <fullName evidence="2">SCP domain-containing protein</fullName>
    </recommendedName>
</protein>
<evidence type="ECO:0000313" key="3">
    <source>
        <dbReference type="EMBL" id="KFD52786.1"/>
    </source>
</evidence>
<keyword evidence="1" id="KW-0732">Signal</keyword>
<dbReference type="InterPro" id="IPR018244">
    <property type="entry name" value="Allrgn_V5/Tpx1_CS"/>
</dbReference>
<dbReference type="InterPro" id="IPR001283">
    <property type="entry name" value="CRISP-related"/>
</dbReference>
<dbReference type="EMBL" id="KL363223">
    <property type="protein sequence ID" value="KFD52786.1"/>
    <property type="molecule type" value="Genomic_DNA"/>
</dbReference>
<name>A0A085NR49_9BILA</name>
<feature type="signal peptide" evidence="1">
    <location>
        <begin position="1"/>
        <end position="19"/>
    </location>
</feature>
<dbReference type="SMART" id="SM00198">
    <property type="entry name" value="SCP"/>
    <property type="match status" value="1"/>
</dbReference>
<gene>
    <name evidence="3" type="ORF">M513_06277</name>
    <name evidence="4" type="ORF">M514_06277</name>
</gene>
<dbReference type="EMBL" id="KL367480">
    <property type="protein sequence ID" value="KFD71945.1"/>
    <property type="molecule type" value="Genomic_DNA"/>
</dbReference>